<dbReference type="CDD" id="cd15486">
    <property type="entry name" value="ZIP_Sip4"/>
    <property type="match status" value="1"/>
</dbReference>
<evidence type="ECO:0000313" key="11">
    <source>
        <dbReference type="EMBL" id="RPA99701.1"/>
    </source>
</evidence>
<dbReference type="PROSITE" id="PS00463">
    <property type="entry name" value="ZN2_CY6_FUNGAL_1"/>
    <property type="match status" value="1"/>
</dbReference>
<dbReference type="SMART" id="SM00066">
    <property type="entry name" value="GAL4"/>
    <property type="match status" value="1"/>
</dbReference>
<proteinExistence type="predicted"/>
<gene>
    <name evidence="11" type="ORF">L873DRAFT_1682611</name>
</gene>
<dbReference type="EMBL" id="ML120385">
    <property type="protein sequence ID" value="RPA99701.1"/>
    <property type="molecule type" value="Genomic_DNA"/>
</dbReference>
<name>A0A3N4JS76_9PEZI</name>
<dbReference type="CDD" id="cd12148">
    <property type="entry name" value="fungal_TF_MHR"/>
    <property type="match status" value="1"/>
</dbReference>
<dbReference type="InterPro" id="IPR007219">
    <property type="entry name" value="XnlR_reg_dom"/>
</dbReference>
<dbReference type="Pfam" id="PF00172">
    <property type="entry name" value="Zn_clus"/>
    <property type="match status" value="1"/>
</dbReference>
<evidence type="ECO:0000259" key="10">
    <source>
        <dbReference type="PROSITE" id="PS50048"/>
    </source>
</evidence>
<keyword evidence="12" id="KW-1185">Reference proteome</keyword>
<feature type="transmembrane region" description="Helical" evidence="9">
    <location>
        <begin position="591"/>
        <end position="611"/>
    </location>
</feature>
<evidence type="ECO:0000256" key="7">
    <source>
        <dbReference type="ARBA" id="ARBA00023242"/>
    </source>
</evidence>
<keyword evidence="9" id="KW-1133">Transmembrane helix</keyword>
<evidence type="ECO:0000256" key="9">
    <source>
        <dbReference type="SAM" id="Phobius"/>
    </source>
</evidence>
<keyword evidence="5" id="KW-0238">DNA-binding</keyword>
<dbReference type="STRING" id="1336337.A0A3N4JS76"/>
<organism evidence="11 12">
    <name type="scientific">Choiromyces venosus 120613-1</name>
    <dbReference type="NCBI Taxonomy" id="1336337"/>
    <lineage>
        <taxon>Eukaryota</taxon>
        <taxon>Fungi</taxon>
        <taxon>Dikarya</taxon>
        <taxon>Ascomycota</taxon>
        <taxon>Pezizomycotina</taxon>
        <taxon>Pezizomycetes</taxon>
        <taxon>Pezizales</taxon>
        <taxon>Tuberaceae</taxon>
        <taxon>Choiromyces</taxon>
    </lineage>
</organism>
<evidence type="ECO:0000256" key="5">
    <source>
        <dbReference type="ARBA" id="ARBA00023125"/>
    </source>
</evidence>
<protein>
    <recommendedName>
        <fullName evidence="10">Zn(2)-C6 fungal-type domain-containing protein</fullName>
    </recommendedName>
</protein>
<keyword evidence="9" id="KW-0812">Transmembrane</keyword>
<accession>A0A3N4JS76</accession>
<evidence type="ECO:0000256" key="1">
    <source>
        <dbReference type="ARBA" id="ARBA00004123"/>
    </source>
</evidence>
<dbReference type="OrthoDB" id="422427at2759"/>
<dbReference type="Gene3D" id="4.10.240.10">
    <property type="entry name" value="Zn(2)-C6 fungal-type DNA-binding domain"/>
    <property type="match status" value="1"/>
</dbReference>
<dbReference type="SMART" id="SM00906">
    <property type="entry name" value="Fungal_trans"/>
    <property type="match status" value="1"/>
</dbReference>
<dbReference type="PROSITE" id="PS50048">
    <property type="entry name" value="ZN2_CY6_FUNGAL_2"/>
    <property type="match status" value="1"/>
</dbReference>
<dbReference type="GO" id="GO:0005634">
    <property type="term" value="C:nucleus"/>
    <property type="evidence" value="ECO:0007669"/>
    <property type="project" value="UniProtKB-SubCell"/>
</dbReference>
<evidence type="ECO:0000256" key="8">
    <source>
        <dbReference type="SAM" id="MobiDB-lite"/>
    </source>
</evidence>
<dbReference type="InterPro" id="IPR051711">
    <property type="entry name" value="Stress_Response_Reg"/>
</dbReference>
<feature type="domain" description="Zn(2)-C6 fungal-type" evidence="10">
    <location>
        <begin position="35"/>
        <end position="64"/>
    </location>
</feature>
<reference evidence="11 12" key="1">
    <citation type="journal article" date="2018" name="Nat. Ecol. Evol.">
        <title>Pezizomycetes genomes reveal the molecular basis of ectomycorrhizal truffle lifestyle.</title>
        <authorList>
            <person name="Murat C."/>
            <person name="Payen T."/>
            <person name="Noel B."/>
            <person name="Kuo A."/>
            <person name="Morin E."/>
            <person name="Chen J."/>
            <person name="Kohler A."/>
            <person name="Krizsan K."/>
            <person name="Balestrini R."/>
            <person name="Da Silva C."/>
            <person name="Montanini B."/>
            <person name="Hainaut M."/>
            <person name="Levati E."/>
            <person name="Barry K.W."/>
            <person name="Belfiori B."/>
            <person name="Cichocki N."/>
            <person name="Clum A."/>
            <person name="Dockter R.B."/>
            <person name="Fauchery L."/>
            <person name="Guy J."/>
            <person name="Iotti M."/>
            <person name="Le Tacon F."/>
            <person name="Lindquist E.A."/>
            <person name="Lipzen A."/>
            <person name="Malagnac F."/>
            <person name="Mello A."/>
            <person name="Molinier V."/>
            <person name="Miyauchi S."/>
            <person name="Poulain J."/>
            <person name="Riccioni C."/>
            <person name="Rubini A."/>
            <person name="Sitrit Y."/>
            <person name="Splivallo R."/>
            <person name="Traeger S."/>
            <person name="Wang M."/>
            <person name="Zifcakova L."/>
            <person name="Wipf D."/>
            <person name="Zambonelli A."/>
            <person name="Paolocci F."/>
            <person name="Nowrousian M."/>
            <person name="Ottonello S."/>
            <person name="Baldrian P."/>
            <person name="Spatafora J.W."/>
            <person name="Henrissat B."/>
            <person name="Nagy L.G."/>
            <person name="Aury J.M."/>
            <person name="Wincker P."/>
            <person name="Grigoriev I.V."/>
            <person name="Bonfante P."/>
            <person name="Martin F.M."/>
        </authorList>
    </citation>
    <scope>NUCLEOTIDE SEQUENCE [LARGE SCALE GENOMIC DNA]</scope>
    <source>
        <strain evidence="11 12">120613-1</strain>
    </source>
</reference>
<keyword evidence="6" id="KW-0804">Transcription</keyword>
<evidence type="ECO:0000256" key="3">
    <source>
        <dbReference type="ARBA" id="ARBA00022833"/>
    </source>
</evidence>
<dbReference type="InterPro" id="IPR001138">
    <property type="entry name" value="Zn2Cys6_DnaBD"/>
</dbReference>
<evidence type="ECO:0000313" key="12">
    <source>
        <dbReference type="Proteomes" id="UP000276215"/>
    </source>
</evidence>
<comment type="subcellular location">
    <subcellularLocation>
        <location evidence="1">Nucleus</location>
    </subcellularLocation>
</comment>
<sequence length="662" mass="73836">MQEAPPSIAGSSTSSSVLAKAQTLPLQKRRRVTRACDECRRKKIKCDGKQPCTHCTVYSYECTYDQPSNRRRNPAPQYIEALETRLHRMEALLKVLLPDVDVNHPNFDLGKLLSQMQTNAATRTTGKDVTAGSGRLPDVGGSATPSLSTEKDSLLESMVEAAGRLDIDESGHMDFHGHSSGIAFLAHINTQLSDLLGGDASGRALVKVRAAAFPKVFDTPGSAADSPFDGQTPNTSMLPTREVAKVLLDVCMDDACVLMRFVHRPTFDDMVNRIYEKDPNDFGDDENNHLPLLYLAFGVGCIFSCDLSEIGILDPVVEGTKYFNIGRRMIEITDCRDIPSIQCVIMMVLFLQSSARMSTCYSYVGIALSASVRMGLHRSLPETRFDPIERETRKRIFWTVRKMDTYVGALLGLPKGIADEDIDQDMPTEVDDEFITKDVILPQSDGVMPMILAANAHCRLLKIMAKMVKYIYPLKGVEASVTGKRSNYSVSSSKLREIESDLQVWLEKLPMQLRPGGDTPKELQKVQYLLKMAFAHVQMMLYRPFLHYISRPKNKGCDERPYASAANCVNVSRKIVHTADEMRKMGILNGAYWFTMYTCFFSVITLVYFVLENPEEITSLAVLRDAEIGRELLASMKDRSLAAKRCSVALATLFGNLPENLR</sequence>
<keyword evidence="7" id="KW-0539">Nucleus</keyword>
<evidence type="ECO:0000256" key="4">
    <source>
        <dbReference type="ARBA" id="ARBA00023015"/>
    </source>
</evidence>
<dbReference type="PANTHER" id="PTHR47540:SF1">
    <property type="entry name" value="ACTIVATOR OF STRESS GENES 1-RELATED"/>
    <property type="match status" value="1"/>
</dbReference>
<evidence type="ECO:0000256" key="6">
    <source>
        <dbReference type="ARBA" id="ARBA00023163"/>
    </source>
</evidence>
<dbReference type="Pfam" id="PF04082">
    <property type="entry name" value="Fungal_trans"/>
    <property type="match status" value="1"/>
</dbReference>
<keyword evidence="9" id="KW-0472">Membrane</keyword>
<dbReference type="GO" id="GO:0045944">
    <property type="term" value="P:positive regulation of transcription by RNA polymerase II"/>
    <property type="evidence" value="ECO:0007669"/>
    <property type="project" value="TreeGrafter"/>
</dbReference>
<feature type="region of interest" description="Disordered" evidence="8">
    <location>
        <begin position="123"/>
        <end position="150"/>
    </location>
</feature>
<keyword evidence="2" id="KW-0479">Metal-binding</keyword>
<dbReference type="GO" id="GO:0043565">
    <property type="term" value="F:sequence-specific DNA binding"/>
    <property type="evidence" value="ECO:0007669"/>
    <property type="project" value="TreeGrafter"/>
</dbReference>
<keyword evidence="4" id="KW-0805">Transcription regulation</keyword>
<dbReference type="GO" id="GO:0006351">
    <property type="term" value="P:DNA-templated transcription"/>
    <property type="evidence" value="ECO:0007669"/>
    <property type="project" value="InterPro"/>
</dbReference>
<feature type="region of interest" description="Disordered" evidence="8">
    <location>
        <begin position="1"/>
        <end position="25"/>
    </location>
</feature>
<evidence type="ECO:0000256" key="2">
    <source>
        <dbReference type="ARBA" id="ARBA00022723"/>
    </source>
</evidence>
<dbReference type="GO" id="GO:0008270">
    <property type="term" value="F:zinc ion binding"/>
    <property type="evidence" value="ECO:0007669"/>
    <property type="project" value="InterPro"/>
</dbReference>
<dbReference type="Proteomes" id="UP000276215">
    <property type="component" value="Unassembled WGS sequence"/>
</dbReference>
<dbReference type="InterPro" id="IPR036864">
    <property type="entry name" value="Zn2-C6_fun-type_DNA-bd_sf"/>
</dbReference>
<dbReference type="PANTHER" id="PTHR47540">
    <property type="entry name" value="THIAMINE REPRESSIBLE GENES REGULATORY PROTEIN THI5"/>
    <property type="match status" value="1"/>
</dbReference>
<feature type="non-terminal residue" evidence="11">
    <location>
        <position position="662"/>
    </location>
</feature>
<dbReference type="AlphaFoldDB" id="A0A3N4JS76"/>
<dbReference type="SUPFAM" id="SSF57701">
    <property type="entry name" value="Zn2/Cys6 DNA-binding domain"/>
    <property type="match status" value="1"/>
</dbReference>
<dbReference type="CDD" id="cd00067">
    <property type="entry name" value="GAL4"/>
    <property type="match status" value="1"/>
</dbReference>
<keyword evidence="3" id="KW-0862">Zinc</keyword>
<dbReference type="GO" id="GO:0000981">
    <property type="term" value="F:DNA-binding transcription factor activity, RNA polymerase II-specific"/>
    <property type="evidence" value="ECO:0007669"/>
    <property type="project" value="InterPro"/>
</dbReference>